<organism evidence="2 3">
    <name type="scientific">Sorangium cellulosum</name>
    <name type="common">Polyangium cellulosum</name>
    <dbReference type="NCBI Taxonomy" id="56"/>
    <lineage>
        <taxon>Bacteria</taxon>
        <taxon>Pseudomonadati</taxon>
        <taxon>Myxococcota</taxon>
        <taxon>Polyangia</taxon>
        <taxon>Polyangiales</taxon>
        <taxon>Polyangiaceae</taxon>
        <taxon>Sorangium</taxon>
    </lineage>
</organism>
<feature type="compositionally biased region" description="Basic and acidic residues" evidence="1">
    <location>
        <begin position="35"/>
        <end position="67"/>
    </location>
</feature>
<feature type="region of interest" description="Disordered" evidence="1">
    <location>
        <begin position="1"/>
        <end position="131"/>
    </location>
</feature>
<dbReference type="AlphaFoldDB" id="A0A150RN52"/>
<dbReference type="Pfam" id="PF10685">
    <property type="entry name" value="KGG"/>
    <property type="match status" value="1"/>
</dbReference>
<evidence type="ECO:0000313" key="2">
    <source>
        <dbReference type="EMBL" id="KYF81697.1"/>
    </source>
</evidence>
<evidence type="ECO:0000256" key="1">
    <source>
        <dbReference type="SAM" id="MobiDB-lite"/>
    </source>
</evidence>
<dbReference type="Proteomes" id="UP000075515">
    <property type="component" value="Unassembled WGS sequence"/>
</dbReference>
<name>A0A150RN52_SORCE</name>
<gene>
    <name evidence="2" type="ORF">BE18_03235</name>
</gene>
<evidence type="ECO:0000313" key="3">
    <source>
        <dbReference type="Proteomes" id="UP000075515"/>
    </source>
</evidence>
<feature type="compositionally biased region" description="Gly residues" evidence="1">
    <location>
        <begin position="121"/>
        <end position="131"/>
    </location>
</feature>
<dbReference type="InterPro" id="IPR019626">
    <property type="entry name" value="Stress-induced_KGG_rpt"/>
</dbReference>
<dbReference type="PANTHER" id="PTHR36569">
    <property type="match status" value="1"/>
</dbReference>
<dbReference type="EMBL" id="JEMC01003382">
    <property type="protein sequence ID" value="KYF81697.1"/>
    <property type="molecule type" value="Genomic_DNA"/>
</dbReference>
<dbReference type="InterPro" id="IPR052590">
    <property type="entry name" value="Stress/Virulence-Domain"/>
</dbReference>
<protein>
    <submittedName>
        <fullName evidence="2">Stress-induced protein</fullName>
    </submittedName>
</protein>
<comment type="caution">
    <text evidence="2">The sequence shown here is derived from an EMBL/GenBank/DDBJ whole genome shotgun (WGS) entry which is preliminary data.</text>
</comment>
<reference evidence="2 3" key="1">
    <citation type="submission" date="2014-02" db="EMBL/GenBank/DDBJ databases">
        <title>The small core and large imbalanced accessory genome model reveals a collaborative survival strategy of Sorangium cellulosum strains in nature.</title>
        <authorList>
            <person name="Han K."/>
            <person name="Peng R."/>
            <person name="Blom J."/>
            <person name="Li Y.-Z."/>
        </authorList>
    </citation>
    <scope>NUCLEOTIDE SEQUENCE [LARGE SCALE GENOMIC DNA]</scope>
    <source>
        <strain evidence="2 3">So0149</strain>
    </source>
</reference>
<dbReference type="PANTHER" id="PTHR36569:SF5">
    <property type="entry name" value="CONIDIATION-SPECIFIC PROTEIN 10 (EUROFUNG)"/>
    <property type="match status" value="1"/>
</dbReference>
<sequence length="131" mass="13775">MQESSSEPTKEPLRRGFAAMEPRRQRQIASKGGKAAHESGRAHEFTPEEARSAGRKGGERVSTDRAHMAAIGRKGGARVSTDRAHMAAIGRKGGARVSRDRAHMAAIGRTGGKSRTKRFDGSGGPAVTGAA</sequence>
<proteinExistence type="predicted"/>
<accession>A0A150RN52</accession>